<dbReference type="EMBL" id="LZJU01000206">
    <property type="protein sequence ID" value="OBH66013.1"/>
    <property type="molecule type" value="Genomic_DNA"/>
</dbReference>
<keyword evidence="4 5" id="KW-0472">Membrane</keyword>
<reference evidence="6 7" key="1">
    <citation type="submission" date="2016-06" db="EMBL/GenBank/DDBJ databases">
        <authorList>
            <person name="Kjaerup R.B."/>
            <person name="Dalgaard T.S."/>
            <person name="Juul-Madsen H.R."/>
        </authorList>
    </citation>
    <scope>NUCLEOTIDE SEQUENCE [LARGE SCALE GENOMIC DNA]</scope>
    <source>
        <strain evidence="6 7">E152</strain>
    </source>
</reference>
<dbReference type="PANTHER" id="PTHR43847:SF1">
    <property type="entry name" value="BLL3993 PROTEIN"/>
    <property type="match status" value="1"/>
</dbReference>
<evidence type="ECO:0000313" key="7">
    <source>
        <dbReference type="Proteomes" id="UP000092389"/>
    </source>
</evidence>
<evidence type="ECO:0000256" key="2">
    <source>
        <dbReference type="ARBA" id="ARBA00022692"/>
    </source>
</evidence>
<dbReference type="PROSITE" id="PS50244">
    <property type="entry name" value="S5A_REDUCTASE"/>
    <property type="match status" value="1"/>
</dbReference>
<feature type="transmembrane region" description="Helical" evidence="5">
    <location>
        <begin position="76"/>
        <end position="97"/>
    </location>
</feature>
<dbReference type="OrthoDB" id="7203053at2"/>
<comment type="caution">
    <text evidence="6">The sequence shown here is derived from an EMBL/GenBank/DDBJ whole genome shotgun (WGS) entry which is preliminary data.</text>
</comment>
<evidence type="ECO:0000256" key="4">
    <source>
        <dbReference type="ARBA" id="ARBA00023136"/>
    </source>
</evidence>
<protein>
    <submittedName>
        <fullName evidence="6">Uncharacterized protein</fullName>
    </submittedName>
</protein>
<accession>A0A1A2SP62</accession>
<dbReference type="InterPro" id="IPR052527">
    <property type="entry name" value="Metal_cation-efflux_comp"/>
</dbReference>
<keyword evidence="2 5" id="KW-0812">Transmembrane</keyword>
<proteinExistence type="predicted"/>
<dbReference type="GO" id="GO:0012505">
    <property type="term" value="C:endomembrane system"/>
    <property type="evidence" value="ECO:0007669"/>
    <property type="project" value="UniProtKB-SubCell"/>
</dbReference>
<evidence type="ECO:0000256" key="1">
    <source>
        <dbReference type="ARBA" id="ARBA00004127"/>
    </source>
</evidence>
<feature type="transmembrane region" description="Helical" evidence="5">
    <location>
        <begin position="35"/>
        <end position="55"/>
    </location>
</feature>
<organism evidence="6 7">
    <name type="scientific">Mycobacterium mantenii</name>
    <dbReference type="NCBI Taxonomy" id="560555"/>
    <lineage>
        <taxon>Bacteria</taxon>
        <taxon>Bacillati</taxon>
        <taxon>Actinomycetota</taxon>
        <taxon>Actinomycetes</taxon>
        <taxon>Mycobacteriales</taxon>
        <taxon>Mycobacteriaceae</taxon>
        <taxon>Mycobacterium</taxon>
        <taxon>Mycobacterium avium complex (MAC)</taxon>
    </lineage>
</organism>
<dbReference type="PANTHER" id="PTHR43847">
    <property type="entry name" value="BLL3993 PROTEIN"/>
    <property type="match status" value="1"/>
</dbReference>
<keyword evidence="3 5" id="KW-1133">Transmembrane helix</keyword>
<name>A0A1A2SP62_MYCNT</name>
<evidence type="ECO:0000256" key="3">
    <source>
        <dbReference type="ARBA" id="ARBA00022989"/>
    </source>
</evidence>
<dbReference type="Gene3D" id="1.20.120.1630">
    <property type="match status" value="1"/>
</dbReference>
<dbReference type="AlphaFoldDB" id="A0A1A2SP62"/>
<feature type="transmembrane region" description="Helical" evidence="5">
    <location>
        <begin position="109"/>
        <end position="130"/>
    </location>
</feature>
<dbReference type="RefSeq" id="WP_067914551.1">
    <property type="nucleotide sequence ID" value="NZ_LZJP01000068.1"/>
</dbReference>
<feature type="transmembrane region" description="Helical" evidence="5">
    <location>
        <begin position="161"/>
        <end position="185"/>
    </location>
</feature>
<dbReference type="Pfam" id="PF04191">
    <property type="entry name" value="PEMT"/>
    <property type="match status" value="1"/>
</dbReference>
<feature type="transmembrane region" description="Helical" evidence="5">
    <location>
        <begin position="12"/>
        <end position="29"/>
    </location>
</feature>
<sequence length="225" mass="25078">MKKTAIQVTATSVWGILSWILILLLPAGTLHYWQAWLFIAVFTVATLVPTIYLARNNPAALQRRMRAGPRAEPRKAQQLIITGSFVGLFATMVFSAFDHRFGWSSVPAWLSVLGDVLVGTGLGIAMLVIIQNSYAAATVRVEEGQTVVSGGLYQFVRHPMYVGNVIMMIGIPLALGSYWGLLFIVPGTLLLTLRILDEEKLLTRELPGYREYAERVRSRLVPYIW</sequence>
<dbReference type="Proteomes" id="UP000092389">
    <property type="component" value="Unassembled WGS sequence"/>
</dbReference>
<evidence type="ECO:0000256" key="5">
    <source>
        <dbReference type="SAM" id="Phobius"/>
    </source>
</evidence>
<gene>
    <name evidence="6" type="ORF">A5683_11380</name>
</gene>
<dbReference type="InterPro" id="IPR007318">
    <property type="entry name" value="Phopholipid_MeTrfase"/>
</dbReference>
<comment type="subcellular location">
    <subcellularLocation>
        <location evidence="1">Endomembrane system</location>
        <topology evidence="1">Multi-pass membrane protein</topology>
    </subcellularLocation>
</comment>
<evidence type="ECO:0000313" key="6">
    <source>
        <dbReference type="EMBL" id="OBH66013.1"/>
    </source>
</evidence>